<keyword evidence="3" id="KW-1185">Reference proteome</keyword>
<name>A0A254PYS2_9BURK</name>
<dbReference type="Pfam" id="PF04143">
    <property type="entry name" value="Sulf_transp"/>
    <property type="match status" value="1"/>
</dbReference>
<keyword evidence="1" id="KW-0472">Membrane</keyword>
<dbReference type="Proteomes" id="UP000198104">
    <property type="component" value="Unassembled WGS sequence"/>
</dbReference>
<evidence type="ECO:0000313" key="3">
    <source>
        <dbReference type="Proteomes" id="UP000198104"/>
    </source>
</evidence>
<feature type="transmembrane region" description="Helical" evidence="1">
    <location>
        <begin position="39"/>
        <end position="58"/>
    </location>
</feature>
<reference evidence="2 3" key="1">
    <citation type="submission" date="2017-05" db="EMBL/GenBank/DDBJ databases">
        <title>Polynucleobacter sp. MWH-K35W1 isolated from the permanently anoxic monimolimnion of a meromictic lake.</title>
        <authorList>
            <person name="Hahn M.W."/>
        </authorList>
    </citation>
    <scope>NUCLEOTIDE SEQUENCE [LARGE SCALE GENOMIC DNA]</scope>
    <source>
        <strain evidence="2 3">MWH-K35W1</strain>
    </source>
</reference>
<dbReference type="OrthoDB" id="1450994at2"/>
<dbReference type="EMBL" id="NGUO01000010">
    <property type="protein sequence ID" value="OWS71408.1"/>
    <property type="molecule type" value="Genomic_DNA"/>
</dbReference>
<dbReference type="AlphaFoldDB" id="A0A254PYS2"/>
<comment type="caution">
    <text evidence="2">The sequence shown here is derived from an EMBL/GenBank/DDBJ whole genome shotgun (WGS) entry which is preliminary data.</text>
</comment>
<evidence type="ECO:0000256" key="1">
    <source>
        <dbReference type="SAM" id="Phobius"/>
    </source>
</evidence>
<feature type="transmembrane region" description="Helical" evidence="1">
    <location>
        <begin position="70"/>
        <end position="92"/>
    </location>
</feature>
<organism evidence="2 3">
    <name type="scientific">Polynucleobacter aenigmaticus</name>
    <dbReference type="NCBI Taxonomy" id="1743164"/>
    <lineage>
        <taxon>Bacteria</taxon>
        <taxon>Pseudomonadati</taxon>
        <taxon>Pseudomonadota</taxon>
        <taxon>Betaproteobacteria</taxon>
        <taxon>Burkholderiales</taxon>
        <taxon>Burkholderiaceae</taxon>
        <taxon>Polynucleobacter</taxon>
    </lineage>
</organism>
<keyword evidence="1" id="KW-1133">Transmembrane helix</keyword>
<accession>A0A254PYS2</accession>
<dbReference type="InterPro" id="IPR007272">
    <property type="entry name" value="Sulf_transp_TsuA/YedE"/>
</dbReference>
<feature type="transmembrane region" description="Helical" evidence="1">
    <location>
        <begin position="112"/>
        <end position="132"/>
    </location>
</feature>
<gene>
    <name evidence="2" type="ORF">CBI30_06600</name>
</gene>
<keyword evidence="1" id="KW-0812">Transmembrane</keyword>
<sequence length="189" mass="19471">MGTILSGLMLGGAFGFVLERAGFGNPNKLTGQFRLTDWSVFKMMFTAIVFAAVGLMLLERFGLVDTGSLFVPPAFLGAAALGGAFVGAGFAIGGYCPGTSVVGLMSGRLDAGIFLVGLLIGTVIFAGIYPSIEFLTTLGELTNSDSLPEALNISALSIDIAMVAAAVGVFVLGSWMEKKSRGPISSQET</sequence>
<feature type="transmembrane region" description="Helical" evidence="1">
    <location>
        <begin position="153"/>
        <end position="176"/>
    </location>
</feature>
<dbReference type="RefSeq" id="WP_088527527.1">
    <property type="nucleotide sequence ID" value="NZ_NGUO01000010.1"/>
</dbReference>
<protein>
    <submittedName>
        <fullName evidence="2">Uncharacterized protein</fullName>
    </submittedName>
</protein>
<proteinExistence type="predicted"/>
<evidence type="ECO:0000313" key="2">
    <source>
        <dbReference type="EMBL" id="OWS71408.1"/>
    </source>
</evidence>